<feature type="domain" description="Fumarylacetoacetase-like C-terminal" evidence="2">
    <location>
        <begin position="11"/>
        <end position="216"/>
    </location>
</feature>
<dbReference type="AlphaFoldDB" id="A0A501XKG8"/>
<dbReference type="Proteomes" id="UP000319897">
    <property type="component" value="Unassembled WGS sequence"/>
</dbReference>
<organism evidence="3 4">
    <name type="scientific">Sandaracinobacter neustonicus</name>
    <dbReference type="NCBI Taxonomy" id="1715348"/>
    <lineage>
        <taxon>Bacteria</taxon>
        <taxon>Pseudomonadati</taxon>
        <taxon>Pseudomonadota</taxon>
        <taxon>Alphaproteobacteria</taxon>
        <taxon>Sphingomonadales</taxon>
        <taxon>Sphingosinicellaceae</taxon>
        <taxon>Sandaracinobacter</taxon>
    </lineage>
</organism>
<dbReference type="PANTHER" id="PTHR11820:SF112">
    <property type="entry name" value="FUMARYLACETOACETATE HYDROLASE FAMILY PROTEIN (AFU_ORTHOLOGUE AFUA_1G02370)-RELATED"/>
    <property type="match status" value="1"/>
</dbReference>
<proteinExistence type="predicted"/>
<evidence type="ECO:0000313" key="4">
    <source>
        <dbReference type="Proteomes" id="UP000319897"/>
    </source>
</evidence>
<dbReference type="SUPFAM" id="SSF56529">
    <property type="entry name" value="FAH"/>
    <property type="match status" value="1"/>
</dbReference>
<dbReference type="InterPro" id="IPR011234">
    <property type="entry name" value="Fumarylacetoacetase-like_C"/>
</dbReference>
<dbReference type="Gene3D" id="3.90.850.10">
    <property type="entry name" value="Fumarylacetoacetase-like, C-terminal domain"/>
    <property type="match status" value="1"/>
</dbReference>
<accession>A0A501XKG8</accession>
<evidence type="ECO:0000259" key="2">
    <source>
        <dbReference type="Pfam" id="PF01557"/>
    </source>
</evidence>
<dbReference type="PANTHER" id="PTHR11820">
    <property type="entry name" value="ACYLPYRUVASE"/>
    <property type="match status" value="1"/>
</dbReference>
<dbReference type="OrthoDB" id="5197601at2"/>
<keyword evidence="3" id="KW-0378">Hydrolase</keyword>
<evidence type="ECO:0000256" key="1">
    <source>
        <dbReference type="ARBA" id="ARBA00022723"/>
    </source>
</evidence>
<dbReference type="EMBL" id="VFSU01000024">
    <property type="protein sequence ID" value="TPE61046.1"/>
    <property type="molecule type" value="Genomic_DNA"/>
</dbReference>
<sequence>MSWFPKPEARIFCAAVNYAAHRDEMGRGESGPNPMLFMRTPFSLVRAGEPLLLPPESERFDYEGELALVIGKPGRRISREAALSHVAGWTPFLDGSIRDWQRHTAQFTPGKNFDSSGSIGPELIPADAFGDYKSHSLTTRLNGEVLQHTAISLMLFDAETLIHYISTFTELREGDIIATGTCGGVGEKRDPQRWMRPGDVVEVEVSGIPVLRNPVVAEV</sequence>
<keyword evidence="4" id="KW-1185">Reference proteome</keyword>
<dbReference type="InterPro" id="IPR036663">
    <property type="entry name" value="Fumarylacetoacetase_C_sf"/>
</dbReference>
<dbReference type="RefSeq" id="WP_140928104.1">
    <property type="nucleotide sequence ID" value="NZ_VFSU01000024.1"/>
</dbReference>
<name>A0A501XKG8_9SPHN</name>
<reference evidence="3 4" key="1">
    <citation type="submission" date="2019-06" db="EMBL/GenBank/DDBJ databases">
        <authorList>
            <person name="Lee I."/>
            <person name="Jang G.I."/>
            <person name="Hwang C.Y."/>
        </authorList>
    </citation>
    <scope>NUCLEOTIDE SEQUENCE [LARGE SCALE GENOMIC DNA]</scope>
    <source>
        <strain evidence="3 4">PAMC 28131</strain>
    </source>
</reference>
<keyword evidence="1" id="KW-0479">Metal-binding</keyword>
<dbReference type="GO" id="GO:0046872">
    <property type="term" value="F:metal ion binding"/>
    <property type="evidence" value="ECO:0007669"/>
    <property type="project" value="UniProtKB-KW"/>
</dbReference>
<dbReference type="Pfam" id="PF01557">
    <property type="entry name" value="FAA_hydrolase"/>
    <property type="match status" value="1"/>
</dbReference>
<dbReference type="GO" id="GO:0016787">
    <property type="term" value="F:hydrolase activity"/>
    <property type="evidence" value="ECO:0007669"/>
    <property type="project" value="UniProtKB-KW"/>
</dbReference>
<gene>
    <name evidence="3" type="ORF">FJQ54_09075</name>
</gene>
<evidence type="ECO:0000313" key="3">
    <source>
        <dbReference type="EMBL" id="TPE61046.1"/>
    </source>
</evidence>
<protein>
    <submittedName>
        <fullName evidence="3">Fumarylacetoacetate hydrolase family protein</fullName>
    </submittedName>
</protein>
<comment type="caution">
    <text evidence="3">The sequence shown here is derived from an EMBL/GenBank/DDBJ whole genome shotgun (WGS) entry which is preliminary data.</text>
</comment>